<evidence type="ECO:0000256" key="2">
    <source>
        <dbReference type="ARBA" id="ARBA00022801"/>
    </source>
</evidence>
<proteinExistence type="inferred from homology"/>
<dbReference type="GO" id="GO:0016799">
    <property type="term" value="F:hydrolase activity, hydrolyzing N-glycosyl compounds"/>
    <property type="evidence" value="ECO:0007669"/>
    <property type="project" value="InterPro"/>
</dbReference>
<evidence type="ECO:0000256" key="5">
    <source>
        <dbReference type="ARBA" id="ARBA00023268"/>
    </source>
</evidence>
<organism evidence="8">
    <name type="scientific">marine sediment metagenome</name>
    <dbReference type="NCBI Taxonomy" id="412755"/>
    <lineage>
        <taxon>unclassified sequences</taxon>
        <taxon>metagenomes</taxon>
        <taxon>ecological metagenomes</taxon>
    </lineage>
</organism>
<evidence type="ECO:0000313" key="8">
    <source>
        <dbReference type="EMBL" id="GAG62291.1"/>
    </source>
</evidence>
<dbReference type="InterPro" id="IPR011257">
    <property type="entry name" value="DNA_glycosylase"/>
</dbReference>
<evidence type="ECO:0000259" key="7">
    <source>
        <dbReference type="SMART" id="SM00478"/>
    </source>
</evidence>
<dbReference type="NCBIfam" id="NF002305">
    <property type="entry name" value="PRK01229.1"/>
    <property type="match status" value="1"/>
</dbReference>
<evidence type="ECO:0000256" key="6">
    <source>
        <dbReference type="ARBA" id="ARBA00023295"/>
    </source>
</evidence>
<evidence type="ECO:0000256" key="3">
    <source>
        <dbReference type="ARBA" id="ARBA00023204"/>
    </source>
</evidence>
<dbReference type="Gene3D" id="1.10.1670.10">
    <property type="entry name" value="Helix-hairpin-Helix base-excision DNA repair enzymes (C-terminal)"/>
    <property type="match status" value="1"/>
</dbReference>
<dbReference type="AlphaFoldDB" id="X1AQZ0"/>
<feature type="domain" description="HhH-GPD" evidence="7">
    <location>
        <begin position="55"/>
        <end position="218"/>
    </location>
</feature>
<dbReference type="InterPro" id="IPR023170">
    <property type="entry name" value="HhH_base_excis_C"/>
</dbReference>
<dbReference type="InterPro" id="IPR003265">
    <property type="entry name" value="HhH-GPD_domain"/>
</dbReference>
<gene>
    <name evidence="8" type="ORF">S01H4_04193</name>
</gene>
<dbReference type="SUPFAM" id="SSF48150">
    <property type="entry name" value="DNA-glycosylase"/>
    <property type="match status" value="1"/>
</dbReference>
<dbReference type="Gene3D" id="1.10.340.30">
    <property type="entry name" value="Hypothetical protein, domain 2"/>
    <property type="match status" value="1"/>
</dbReference>
<accession>X1AQZ0</accession>
<reference evidence="8" key="1">
    <citation type="journal article" date="2014" name="Front. Microbiol.">
        <title>High frequency of phylogenetically diverse reductive dehalogenase-homologous genes in deep subseafloor sedimentary metagenomes.</title>
        <authorList>
            <person name="Kawai M."/>
            <person name="Futagami T."/>
            <person name="Toyoda A."/>
            <person name="Takaki Y."/>
            <person name="Nishi S."/>
            <person name="Hori S."/>
            <person name="Arai W."/>
            <person name="Tsubouchi T."/>
            <person name="Morono Y."/>
            <person name="Uchiyama I."/>
            <person name="Ito T."/>
            <person name="Fujiyama A."/>
            <person name="Inagaki F."/>
            <person name="Takami H."/>
        </authorList>
    </citation>
    <scope>NUCLEOTIDE SEQUENCE</scope>
    <source>
        <strain evidence="8">Expedition CK06-06</strain>
    </source>
</reference>
<dbReference type="HAMAP" id="MF_00241">
    <property type="entry name" value="Ogg"/>
    <property type="match status" value="1"/>
</dbReference>
<comment type="caution">
    <text evidence="8">The sequence shown here is derived from an EMBL/GenBank/DDBJ whole genome shotgun (WGS) entry which is preliminary data.</text>
</comment>
<evidence type="ECO:0000256" key="1">
    <source>
        <dbReference type="ARBA" id="ARBA00022763"/>
    </source>
</evidence>
<keyword evidence="6" id="KW-0326">Glycosidase</keyword>
<dbReference type="Pfam" id="PF22175">
    <property type="entry name" value="Ogg-HhH"/>
    <property type="match status" value="1"/>
</dbReference>
<name>X1AQZ0_9ZZZZ</name>
<dbReference type="GO" id="GO:0003906">
    <property type="term" value="F:DNA-(apurinic or apyrimidinic site) endonuclease activity"/>
    <property type="evidence" value="ECO:0007669"/>
    <property type="project" value="InterPro"/>
</dbReference>
<evidence type="ECO:0000256" key="4">
    <source>
        <dbReference type="ARBA" id="ARBA00023239"/>
    </source>
</evidence>
<keyword evidence="5" id="KW-0511">Multifunctional enzyme</keyword>
<dbReference type="EMBL" id="BART01001102">
    <property type="protein sequence ID" value="GAG62291.1"/>
    <property type="molecule type" value="Genomic_DNA"/>
</dbReference>
<dbReference type="SMART" id="SM00478">
    <property type="entry name" value="ENDO3c"/>
    <property type="match status" value="1"/>
</dbReference>
<sequence>MGNNSIIYINNHVEEIKRIYISIKSKIVSKLEEFKHILRTGSDEDIFAELVFCILTPQSKAISCWSAVKKLQLNDLLLKGNEVRVANELSGVRFRYKKAKYIIEARKIFSIKAEISIKPKIEQLVKNKNERYWLADNVKGIGYKEASHFLRNIGLGENLAILDRHILKNLKLMEIIKEIPDHLSKKRYLEIENKMKKFANKIEIPTSHLDLLLWYKETGEIFK</sequence>
<protein>
    <recommendedName>
        <fullName evidence="7">HhH-GPD domain-containing protein</fullName>
    </recommendedName>
</protein>
<dbReference type="PIRSF" id="PIRSF005954">
    <property type="entry name" value="Thrmst_ogg"/>
    <property type="match status" value="1"/>
</dbReference>
<dbReference type="GO" id="GO:0006284">
    <property type="term" value="P:base-excision repair"/>
    <property type="evidence" value="ECO:0007669"/>
    <property type="project" value="InterPro"/>
</dbReference>
<dbReference type="InterPro" id="IPR012092">
    <property type="entry name" value="DNA_glyclase/AP_lyase_Ogg"/>
</dbReference>
<keyword evidence="3" id="KW-0234">DNA repair</keyword>
<keyword evidence="4" id="KW-0456">Lyase</keyword>
<keyword evidence="1" id="KW-0227">DNA damage</keyword>
<dbReference type="GO" id="GO:0016829">
    <property type="term" value="F:lyase activity"/>
    <property type="evidence" value="ECO:0007669"/>
    <property type="project" value="UniProtKB-KW"/>
</dbReference>
<keyword evidence="2" id="KW-0378">Hydrolase</keyword>